<keyword evidence="3" id="KW-0597">Phosphoprotein</keyword>
<dbReference type="Gene3D" id="3.30.300.30">
    <property type="match status" value="1"/>
</dbReference>
<dbReference type="InterPro" id="IPR009081">
    <property type="entry name" value="PP-bd_ACP"/>
</dbReference>
<dbReference type="NCBIfam" id="TIGR01746">
    <property type="entry name" value="Thioester-redct"/>
    <property type="match status" value="1"/>
</dbReference>
<evidence type="ECO:0000256" key="3">
    <source>
        <dbReference type="ARBA" id="ARBA00022553"/>
    </source>
</evidence>
<dbReference type="GO" id="GO:0031177">
    <property type="term" value="F:phosphopantetheine binding"/>
    <property type="evidence" value="ECO:0007669"/>
    <property type="project" value="InterPro"/>
</dbReference>
<evidence type="ECO:0000256" key="4">
    <source>
        <dbReference type="ARBA" id="ARBA00022598"/>
    </source>
</evidence>
<dbReference type="InterPro" id="IPR020845">
    <property type="entry name" value="AMP-binding_CS"/>
</dbReference>
<dbReference type="PANTHER" id="PTHR44845">
    <property type="entry name" value="CARRIER DOMAIN-CONTAINING PROTEIN"/>
    <property type="match status" value="1"/>
</dbReference>
<dbReference type="SUPFAM" id="SSF47336">
    <property type="entry name" value="ACP-like"/>
    <property type="match status" value="1"/>
</dbReference>
<dbReference type="Gene3D" id="1.10.1200.10">
    <property type="entry name" value="ACP-like"/>
    <property type="match status" value="1"/>
</dbReference>
<reference evidence="6" key="1">
    <citation type="journal article" date="2014" name="Int. J. Syst. Evol. Microbiol.">
        <title>Complete genome sequence of Corynebacterium casei LMG S-19264T (=DSM 44701T), isolated from a smear-ripened cheese.</title>
        <authorList>
            <consortium name="US DOE Joint Genome Institute (JGI-PGF)"/>
            <person name="Walter F."/>
            <person name="Albersmeier A."/>
            <person name="Kalinowski J."/>
            <person name="Ruckert C."/>
        </authorList>
    </citation>
    <scope>NUCLEOTIDE SEQUENCE</scope>
    <source>
        <strain evidence="6">JCM 3276</strain>
    </source>
</reference>
<reference evidence="6" key="2">
    <citation type="submission" date="2020-09" db="EMBL/GenBank/DDBJ databases">
        <authorList>
            <person name="Sun Q."/>
            <person name="Ohkuma M."/>
        </authorList>
    </citation>
    <scope>NUCLEOTIDE SEQUENCE</scope>
    <source>
        <strain evidence="6">JCM 3276</strain>
    </source>
</reference>
<dbReference type="EMBL" id="BMRB01000005">
    <property type="protein sequence ID" value="GGS49643.1"/>
    <property type="molecule type" value="Genomic_DNA"/>
</dbReference>
<evidence type="ECO:0000259" key="5">
    <source>
        <dbReference type="PROSITE" id="PS50075"/>
    </source>
</evidence>
<dbReference type="CDD" id="cd05930">
    <property type="entry name" value="A_NRPS"/>
    <property type="match status" value="1"/>
</dbReference>
<dbReference type="SUPFAM" id="SSF52777">
    <property type="entry name" value="CoA-dependent acyltransferases"/>
    <property type="match status" value="2"/>
</dbReference>
<dbReference type="PANTHER" id="PTHR44845:SF6">
    <property type="entry name" value="BETA-ALANINE-ACTIVATING ENZYME"/>
    <property type="match status" value="1"/>
</dbReference>
<dbReference type="GO" id="GO:0044550">
    <property type="term" value="P:secondary metabolite biosynthetic process"/>
    <property type="evidence" value="ECO:0007669"/>
    <property type="project" value="UniProtKB-ARBA"/>
</dbReference>
<dbReference type="NCBIfam" id="TIGR01733">
    <property type="entry name" value="AA-adenyl-dom"/>
    <property type="match status" value="1"/>
</dbReference>
<dbReference type="Gene3D" id="3.40.50.720">
    <property type="entry name" value="NAD(P)-binding Rossmann-like Domain"/>
    <property type="match status" value="1"/>
</dbReference>
<dbReference type="GO" id="GO:0072330">
    <property type="term" value="P:monocarboxylic acid biosynthetic process"/>
    <property type="evidence" value="ECO:0007669"/>
    <property type="project" value="UniProtKB-ARBA"/>
</dbReference>
<dbReference type="InterPro" id="IPR045851">
    <property type="entry name" value="AMP-bd_C_sf"/>
</dbReference>
<evidence type="ECO:0000256" key="2">
    <source>
        <dbReference type="ARBA" id="ARBA00022450"/>
    </source>
</evidence>
<dbReference type="Gene3D" id="3.30.559.30">
    <property type="entry name" value="Nonribosomal peptide synthetase, condensation domain"/>
    <property type="match status" value="1"/>
</dbReference>
<dbReference type="Pfam" id="PF00550">
    <property type="entry name" value="PP-binding"/>
    <property type="match status" value="1"/>
</dbReference>
<dbReference type="FunFam" id="1.10.1200.10:FF:000016">
    <property type="entry name" value="Non-ribosomal peptide synthase"/>
    <property type="match status" value="1"/>
</dbReference>
<dbReference type="RefSeq" id="WP_189213111.1">
    <property type="nucleotide sequence ID" value="NZ_BMRB01000005.1"/>
</dbReference>
<comment type="cofactor">
    <cofactor evidence="1">
        <name>pantetheine 4'-phosphate</name>
        <dbReference type="ChEBI" id="CHEBI:47942"/>
    </cofactor>
</comment>
<name>A0A918GPH9_9PSEU</name>
<dbReference type="GO" id="GO:0016874">
    <property type="term" value="F:ligase activity"/>
    <property type="evidence" value="ECO:0007669"/>
    <property type="project" value="UniProtKB-KW"/>
</dbReference>
<keyword evidence="7" id="KW-1185">Reference proteome</keyword>
<dbReference type="SMART" id="SM00823">
    <property type="entry name" value="PKS_PP"/>
    <property type="match status" value="1"/>
</dbReference>
<dbReference type="InterPro" id="IPR025110">
    <property type="entry name" value="AMP-bd_C"/>
</dbReference>
<dbReference type="Pfam" id="PF00501">
    <property type="entry name" value="AMP-binding"/>
    <property type="match status" value="1"/>
</dbReference>
<dbReference type="InterPro" id="IPR010071">
    <property type="entry name" value="AA_adenyl_dom"/>
</dbReference>
<evidence type="ECO:0000256" key="1">
    <source>
        <dbReference type="ARBA" id="ARBA00001957"/>
    </source>
</evidence>
<dbReference type="InterPro" id="IPR036291">
    <property type="entry name" value="NAD(P)-bd_dom_sf"/>
</dbReference>
<feature type="domain" description="Carrier" evidence="5">
    <location>
        <begin position="948"/>
        <end position="1023"/>
    </location>
</feature>
<dbReference type="SUPFAM" id="SSF51735">
    <property type="entry name" value="NAD(P)-binding Rossmann-fold domains"/>
    <property type="match status" value="1"/>
</dbReference>
<evidence type="ECO:0000313" key="7">
    <source>
        <dbReference type="Proteomes" id="UP000660680"/>
    </source>
</evidence>
<dbReference type="Gene3D" id="3.40.50.12780">
    <property type="entry name" value="N-terminal domain of ligase-like"/>
    <property type="match status" value="1"/>
</dbReference>
<dbReference type="InterPro" id="IPR023213">
    <property type="entry name" value="CAT-like_dom_sf"/>
</dbReference>
<dbReference type="PROSITE" id="PS00012">
    <property type="entry name" value="PHOSPHOPANTETHEINE"/>
    <property type="match status" value="1"/>
</dbReference>
<dbReference type="Pfam" id="PF07993">
    <property type="entry name" value="NAD_binding_4"/>
    <property type="match status" value="2"/>
</dbReference>
<comment type="caution">
    <text evidence="6">The sequence shown here is derived from an EMBL/GenBank/DDBJ whole genome shotgun (WGS) entry which is preliminary data.</text>
</comment>
<proteinExistence type="predicted"/>
<dbReference type="InterPro" id="IPR000873">
    <property type="entry name" value="AMP-dep_synth/lig_dom"/>
</dbReference>
<dbReference type="GO" id="GO:0008610">
    <property type="term" value="P:lipid biosynthetic process"/>
    <property type="evidence" value="ECO:0007669"/>
    <property type="project" value="UniProtKB-ARBA"/>
</dbReference>
<dbReference type="InterPro" id="IPR036736">
    <property type="entry name" value="ACP-like_sf"/>
</dbReference>
<dbReference type="CDD" id="cd05235">
    <property type="entry name" value="SDR_e1"/>
    <property type="match status" value="1"/>
</dbReference>
<sequence length="1404" mass="152050">MAERLPLLAAQHGIWTGQLLEPDSPAFNTAEYVEIRGPADIDALVSAIRRTVAETDALNVWFTEDEDGPAQYRDEAHGWSVHVADLSGCDDPLATARAWMAADLARPVDFTADPVFGHAVFRIGPERVLWYHRVHHIALDGYGLGLVARRVAEVYTARVEGREPPPCPFGPLSAVVEEDVAYQASDRCAQDRDHWLAYTADRPEPVTLAGRSGPLPHHVLRWEDHLDRATVDALNTVAPAAKAFWPDVVTAAFAGYVHRMTGADQVNLALPVMSRMGSVSLRVPCMVLNVVPVWVPVGGDVSLVGLTALVAAEIRGGRAHHRYRYERLRRDLRLVASDRKLFGPSMNIMPFDYGLRFGDSPGVVRNVSAGLVEDMVVNVYDRADGSGLTLTFDANPSCYRPDELADHLRRFRAFLAELVAHPERPIAAAGLPLPEERDRLLGSWNDTTVFYPPATVPELLEAQVARTPDRTALVAEDGRVTFAELNARANRLARYLLARGAGPERVVAIALPRTMDAIVALFAVLKAGAAYLPVDPDYPRARVDFLLADARPVITIGRNLPGEVAPDDPEIGLLPDHDLTDAERPTPDTALALIYTSGSTGAPKGTVLTHDAMVNLFHQHRTHLIEPEVAAAGGRRFRAALTASLSFDTSWEGLIWLLAGHELHFIGDDVRRAPEDLLRYVADEGIDFLDVTPTYAEELVAEGLLAEGTRRPAVIALGGEAVGEALWKALRAVPGLSVYNLYGPTECTVDALWCRLSESDSPVIGRPIANCRAYVLDAAGRLVPPGVVGELHLAGTPVGRGYHGKAELTAQRFRADPFGPPGARMYRTGDLARWRRDGVVEFLGRADDQLKVRGFRIEPGEVESVLAGHPGVARAAVAGRGDRLVAYVVPDGEVEPAALRRYLVERLPDYLVPGAFVMMDHLPVNPNGKLDRAALPSPEPAARAISRTPRTQAERELCALFAELLGVPEVGIDDDFFTLGGHSLLVARLLTRIRVAFGVRLGIRAVFDAPTVAELARHLDTSPPETAALSLSDLDREADLDPAITADGCLPAREPRRVLLTGATGFLGAFLLRALLDHSGVEVVCLVRAEDDNAAAERLRQTLHRYRLRDPGLADRTVVALAGDLAQPDLGLGRKRFAELAEDIDAVYHNGARVNHLEPYARLRPVNVSGTQEILRLATTTRVKPVHFVSTCDFSDLSNGYVASKWVSERLVTAAGARGVPVTVYRPSRVAGHSITGVGNTGDAFWNLVRAMVILGAAPVVGAQTADLVPADHVAAAIVHLSVAPESAGRTYHLTSPSPVPIALVIDVLRRRGYSLTDLSPAEWTRRLTAKADKAAEIGDYRLSLVTAHLGDPDTASPAYDHAETTTALSTSTVPSPLIDAETLHRYLDHLLDVGFLPPPTPTE</sequence>
<dbReference type="InterPro" id="IPR013120">
    <property type="entry name" value="FAR_NAD-bd"/>
</dbReference>
<dbReference type="Gene3D" id="3.30.559.10">
    <property type="entry name" value="Chloramphenicol acetyltransferase-like domain"/>
    <property type="match status" value="1"/>
</dbReference>
<dbReference type="InterPro" id="IPR006162">
    <property type="entry name" value="Ppantetheine_attach_site"/>
</dbReference>
<dbReference type="InterPro" id="IPR001242">
    <property type="entry name" value="Condensation_dom"/>
</dbReference>
<evidence type="ECO:0000313" key="6">
    <source>
        <dbReference type="EMBL" id="GGS49643.1"/>
    </source>
</evidence>
<dbReference type="Pfam" id="PF00668">
    <property type="entry name" value="Condensation"/>
    <property type="match status" value="1"/>
</dbReference>
<accession>A0A918GPH9</accession>
<dbReference type="InterPro" id="IPR010080">
    <property type="entry name" value="Thioester_reductase-like_dom"/>
</dbReference>
<dbReference type="Proteomes" id="UP000660680">
    <property type="component" value="Unassembled WGS sequence"/>
</dbReference>
<gene>
    <name evidence="6" type="ORF">GCM10010171_50960</name>
</gene>
<dbReference type="InterPro" id="IPR042099">
    <property type="entry name" value="ANL_N_sf"/>
</dbReference>
<dbReference type="SUPFAM" id="SSF56801">
    <property type="entry name" value="Acetyl-CoA synthetase-like"/>
    <property type="match status" value="1"/>
</dbReference>
<keyword evidence="4" id="KW-0436">Ligase</keyword>
<organism evidence="6 7">
    <name type="scientific">Actinokineospora fastidiosa</name>
    <dbReference type="NCBI Taxonomy" id="1816"/>
    <lineage>
        <taxon>Bacteria</taxon>
        <taxon>Bacillati</taxon>
        <taxon>Actinomycetota</taxon>
        <taxon>Actinomycetes</taxon>
        <taxon>Pseudonocardiales</taxon>
        <taxon>Pseudonocardiaceae</taxon>
        <taxon>Actinokineospora</taxon>
    </lineage>
</organism>
<dbReference type="FunFam" id="2.30.38.10:FF:000001">
    <property type="entry name" value="Non-ribosomal peptide synthetase PvdI"/>
    <property type="match status" value="1"/>
</dbReference>
<dbReference type="Pfam" id="PF13193">
    <property type="entry name" value="AMP-binding_C"/>
    <property type="match status" value="1"/>
</dbReference>
<keyword evidence="2" id="KW-0596">Phosphopantetheine</keyword>
<dbReference type="PROSITE" id="PS00455">
    <property type="entry name" value="AMP_BINDING"/>
    <property type="match status" value="1"/>
</dbReference>
<dbReference type="PROSITE" id="PS50075">
    <property type="entry name" value="CARRIER"/>
    <property type="match status" value="1"/>
</dbReference>
<dbReference type="InterPro" id="IPR020806">
    <property type="entry name" value="PKS_PP-bd"/>
</dbReference>
<protein>
    <recommendedName>
        <fullName evidence="5">Carrier domain-containing protein</fullName>
    </recommendedName>
</protein>